<comment type="function">
    <text evidence="13">Primarily acts as an independent SigF regulator that is sensitive to the osmosensory signal, mediating the cross talk of PknD with the SigF regulon. Possesses both phosphatase and kinase activities. The kinase domain functions as a classic anti-sigma factor-like kinase to phosphorylate the anti-anti-sigma factor domain at the canonical regulatory site, and the phosphatase domain antagonizes this activity.</text>
</comment>
<dbReference type="Gene3D" id="3.60.40.10">
    <property type="entry name" value="PPM-type phosphatase domain"/>
    <property type="match status" value="1"/>
</dbReference>
<dbReference type="InterPro" id="IPR003018">
    <property type="entry name" value="GAF"/>
</dbReference>
<dbReference type="GO" id="GO:0046872">
    <property type="term" value="F:metal ion binding"/>
    <property type="evidence" value="ECO:0007669"/>
    <property type="project" value="UniProtKB-KW"/>
</dbReference>
<dbReference type="EC" id="3.1.3.16" evidence="1"/>
<dbReference type="Proteomes" id="UP000198280">
    <property type="component" value="Unassembled WGS sequence"/>
</dbReference>
<gene>
    <name evidence="17" type="ORF">SAMN05216252_102155</name>
</gene>
<dbReference type="PROSITE" id="PS50112">
    <property type="entry name" value="PAS"/>
    <property type="match status" value="2"/>
</dbReference>
<dbReference type="RefSeq" id="WP_245938662.1">
    <property type="nucleotide sequence ID" value="NZ_FZOF01000002.1"/>
</dbReference>
<evidence type="ECO:0000313" key="17">
    <source>
        <dbReference type="EMBL" id="SNR98793.1"/>
    </source>
</evidence>
<evidence type="ECO:0000256" key="9">
    <source>
        <dbReference type="ARBA" id="ARBA00022842"/>
    </source>
</evidence>
<dbReference type="PANTHER" id="PTHR43156">
    <property type="entry name" value="STAGE II SPORULATION PROTEIN E-RELATED"/>
    <property type="match status" value="1"/>
</dbReference>
<evidence type="ECO:0000256" key="14">
    <source>
        <dbReference type="ARBA" id="ARBA00075117"/>
    </source>
</evidence>
<dbReference type="InterPro" id="IPR000014">
    <property type="entry name" value="PAS"/>
</dbReference>
<keyword evidence="8" id="KW-0067">ATP-binding</keyword>
<evidence type="ECO:0000256" key="11">
    <source>
        <dbReference type="ARBA" id="ARBA00023211"/>
    </source>
</evidence>
<evidence type="ECO:0000259" key="16">
    <source>
        <dbReference type="PROSITE" id="PS50112"/>
    </source>
</evidence>
<keyword evidence="11" id="KW-0464">Manganese</keyword>
<dbReference type="SUPFAM" id="SSF55874">
    <property type="entry name" value="ATPase domain of HSP90 chaperone/DNA topoisomerase II/histidine kinase"/>
    <property type="match status" value="1"/>
</dbReference>
<dbReference type="SUPFAM" id="SSF55785">
    <property type="entry name" value="PYP-like sensor domain (PAS domain)"/>
    <property type="match status" value="2"/>
</dbReference>
<protein>
    <recommendedName>
        <fullName evidence="1">protein-serine/threonine phosphatase</fullName>
        <ecNumber evidence="1">3.1.3.16</ecNumber>
    </recommendedName>
    <alternativeName>
        <fullName evidence="15">Protein-serine/threonine phosphatase</fullName>
    </alternativeName>
    <alternativeName>
        <fullName evidence="14">Serine/threonine-protein kinase</fullName>
    </alternativeName>
</protein>
<dbReference type="Pfam" id="PF13581">
    <property type="entry name" value="HATPase_c_2"/>
    <property type="match status" value="1"/>
</dbReference>
<evidence type="ECO:0000256" key="2">
    <source>
        <dbReference type="ARBA" id="ARBA00022553"/>
    </source>
</evidence>
<dbReference type="CDD" id="cd16936">
    <property type="entry name" value="HATPase_RsbW-like"/>
    <property type="match status" value="1"/>
</dbReference>
<dbReference type="GO" id="GO:0004722">
    <property type="term" value="F:protein serine/threonine phosphatase activity"/>
    <property type="evidence" value="ECO:0007669"/>
    <property type="project" value="UniProtKB-EC"/>
</dbReference>
<evidence type="ECO:0000256" key="6">
    <source>
        <dbReference type="ARBA" id="ARBA00022777"/>
    </source>
</evidence>
<evidence type="ECO:0000256" key="8">
    <source>
        <dbReference type="ARBA" id="ARBA00022840"/>
    </source>
</evidence>
<dbReference type="InterPro" id="IPR001932">
    <property type="entry name" value="PPM-type_phosphatase-like_dom"/>
</dbReference>
<dbReference type="Gene3D" id="3.30.565.10">
    <property type="entry name" value="Histidine kinase-like ATPase, C-terminal domain"/>
    <property type="match status" value="1"/>
</dbReference>
<dbReference type="CDD" id="cd00130">
    <property type="entry name" value="PAS"/>
    <property type="match status" value="1"/>
</dbReference>
<evidence type="ECO:0000256" key="3">
    <source>
        <dbReference type="ARBA" id="ARBA00022679"/>
    </source>
</evidence>
<keyword evidence="6" id="KW-0418">Kinase</keyword>
<evidence type="ECO:0000256" key="7">
    <source>
        <dbReference type="ARBA" id="ARBA00022801"/>
    </source>
</evidence>
<evidence type="ECO:0000256" key="5">
    <source>
        <dbReference type="ARBA" id="ARBA00022741"/>
    </source>
</evidence>
<dbReference type="Pfam" id="PF13426">
    <property type="entry name" value="PAS_9"/>
    <property type="match status" value="1"/>
</dbReference>
<keyword evidence="5" id="KW-0547">Nucleotide-binding</keyword>
<dbReference type="InterPro" id="IPR036890">
    <property type="entry name" value="HATPase_C_sf"/>
</dbReference>
<evidence type="ECO:0000256" key="15">
    <source>
        <dbReference type="ARBA" id="ARBA00081350"/>
    </source>
</evidence>
<dbReference type="InterPro" id="IPR036457">
    <property type="entry name" value="PPM-type-like_dom_sf"/>
</dbReference>
<dbReference type="InterPro" id="IPR035965">
    <property type="entry name" value="PAS-like_dom_sf"/>
</dbReference>
<keyword evidence="4" id="KW-0479">Metal-binding</keyword>
<name>A0A239AUZ8_9ACTN</name>
<dbReference type="SMART" id="SM00065">
    <property type="entry name" value="GAF"/>
    <property type="match status" value="1"/>
</dbReference>
<dbReference type="FunFam" id="3.60.40.10:FF:000005">
    <property type="entry name" value="Serine/threonine protein phosphatase"/>
    <property type="match status" value="1"/>
</dbReference>
<keyword evidence="7" id="KW-0378">Hydrolase</keyword>
<keyword evidence="2" id="KW-0597">Phosphoprotein</keyword>
<dbReference type="InterPro" id="IPR013656">
    <property type="entry name" value="PAS_4"/>
</dbReference>
<dbReference type="SUPFAM" id="SSF81606">
    <property type="entry name" value="PP2C-like"/>
    <property type="match status" value="1"/>
</dbReference>
<keyword evidence="3" id="KW-0808">Transferase</keyword>
<dbReference type="SMART" id="SM00091">
    <property type="entry name" value="PAS"/>
    <property type="match status" value="2"/>
</dbReference>
<dbReference type="AlphaFoldDB" id="A0A239AUZ8"/>
<evidence type="ECO:0000256" key="10">
    <source>
        <dbReference type="ARBA" id="ARBA00022912"/>
    </source>
</evidence>
<dbReference type="GO" id="GO:0016301">
    <property type="term" value="F:kinase activity"/>
    <property type="evidence" value="ECO:0007669"/>
    <property type="project" value="UniProtKB-KW"/>
</dbReference>
<dbReference type="SMART" id="SM00331">
    <property type="entry name" value="PP2C_SIG"/>
    <property type="match status" value="1"/>
</dbReference>
<keyword evidence="18" id="KW-1185">Reference proteome</keyword>
<dbReference type="Pfam" id="PF01590">
    <property type="entry name" value="GAF"/>
    <property type="match status" value="1"/>
</dbReference>
<accession>A0A239AUZ8</accession>
<organism evidence="17 18">
    <name type="scientific">Actinacidiphila glaucinigra</name>
    <dbReference type="NCBI Taxonomy" id="235986"/>
    <lineage>
        <taxon>Bacteria</taxon>
        <taxon>Bacillati</taxon>
        <taxon>Actinomycetota</taxon>
        <taxon>Actinomycetes</taxon>
        <taxon>Kitasatosporales</taxon>
        <taxon>Streptomycetaceae</taxon>
        <taxon>Actinacidiphila</taxon>
    </lineage>
</organism>
<evidence type="ECO:0000256" key="13">
    <source>
        <dbReference type="ARBA" id="ARBA00056274"/>
    </source>
</evidence>
<comment type="catalytic activity">
    <reaction evidence="12">
        <text>O-phospho-L-seryl-[protein] + H2O = L-seryl-[protein] + phosphate</text>
        <dbReference type="Rhea" id="RHEA:20629"/>
        <dbReference type="Rhea" id="RHEA-COMP:9863"/>
        <dbReference type="Rhea" id="RHEA-COMP:11604"/>
        <dbReference type="ChEBI" id="CHEBI:15377"/>
        <dbReference type="ChEBI" id="CHEBI:29999"/>
        <dbReference type="ChEBI" id="CHEBI:43474"/>
        <dbReference type="ChEBI" id="CHEBI:83421"/>
        <dbReference type="EC" id="3.1.3.16"/>
    </reaction>
</comment>
<dbReference type="SUPFAM" id="SSF55781">
    <property type="entry name" value="GAF domain-like"/>
    <property type="match status" value="1"/>
</dbReference>
<dbReference type="NCBIfam" id="TIGR00229">
    <property type="entry name" value="sensory_box"/>
    <property type="match status" value="1"/>
</dbReference>
<proteinExistence type="predicted"/>
<evidence type="ECO:0000256" key="4">
    <source>
        <dbReference type="ARBA" id="ARBA00022723"/>
    </source>
</evidence>
<keyword evidence="10" id="KW-0904">Protein phosphatase</keyword>
<dbReference type="InterPro" id="IPR003594">
    <property type="entry name" value="HATPase_dom"/>
</dbReference>
<dbReference type="GO" id="GO:0005524">
    <property type="term" value="F:ATP binding"/>
    <property type="evidence" value="ECO:0007669"/>
    <property type="project" value="UniProtKB-KW"/>
</dbReference>
<keyword evidence="9" id="KW-0460">Magnesium</keyword>
<dbReference type="PANTHER" id="PTHR43156:SF2">
    <property type="entry name" value="STAGE II SPORULATION PROTEIN E"/>
    <property type="match status" value="1"/>
</dbReference>
<dbReference type="FunFam" id="3.30.450.40:FF:000035">
    <property type="entry name" value="PAS sensor protein"/>
    <property type="match status" value="1"/>
</dbReference>
<dbReference type="Gene3D" id="3.30.450.40">
    <property type="match status" value="1"/>
</dbReference>
<evidence type="ECO:0000256" key="1">
    <source>
        <dbReference type="ARBA" id="ARBA00013081"/>
    </source>
</evidence>
<dbReference type="Pfam" id="PF08448">
    <property type="entry name" value="PAS_4"/>
    <property type="match status" value="1"/>
</dbReference>
<dbReference type="InterPro" id="IPR029016">
    <property type="entry name" value="GAF-like_dom_sf"/>
</dbReference>
<dbReference type="Gene3D" id="3.30.450.20">
    <property type="entry name" value="PAS domain"/>
    <property type="match status" value="2"/>
</dbReference>
<dbReference type="FunFam" id="3.30.565.10:FF:000028">
    <property type="entry name" value="PAS sensor protein"/>
    <property type="match status" value="1"/>
</dbReference>
<evidence type="ECO:0000313" key="18">
    <source>
        <dbReference type="Proteomes" id="UP000198280"/>
    </source>
</evidence>
<reference evidence="17 18" key="1">
    <citation type="submission" date="2017-06" db="EMBL/GenBank/DDBJ databases">
        <authorList>
            <person name="Kim H.J."/>
            <person name="Triplett B.A."/>
        </authorList>
    </citation>
    <scope>NUCLEOTIDE SEQUENCE [LARGE SCALE GENOMIC DNA]</scope>
    <source>
        <strain evidence="17 18">CGMCC 4.1858</strain>
    </source>
</reference>
<feature type="domain" description="PAS" evidence="16">
    <location>
        <begin position="14"/>
        <end position="52"/>
    </location>
</feature>
<dbReference type="EMBL" id="FZOF01000002">
    <property type="protein sequence ID" value="SNR98793.1"/>
    <property type="molecule type" value="Genomic_DNA"/>
</dbReference>
<sequence length="806" mass="86759">MSAPDHTVPGRASALDSAGAALAVVDADGVLVRWTEVAHRLLGYAAADVLGRPASMLLAGPAGGPERFTREGTGPVALRHRGGRRLDVDLRVTGLPGAAGTMDWLVSTAGVPPSVLESAAELSPFPMAIWDSDLRTAWLNDALADRFGLSREERLGRHLDESPLYANTEQVESLLREVLESGVPVIDRELSQLDHVRNRAYALSVFRIEDVRHGLPGVCSVNVDVTESRRARDRMTVLGRAATSIGTNLDVLQTAQDLADLLVPLLADYATIDLAESVRLGNAPLTRLGTMEGGNVPVFHRAGIASVHDDFRESLYARGSPVFVPPHSPFIEVLRSGRTHMEAELDTEPGTWLEEDPQRLRRVLEVGMHSLLILPVHARDEILGVAVLVRSENPTPFDENDRTLAEELVSRAALSLDNARRYTREHTMALTLQRSLLPRNPSAGFSLETIWRYLPADTQDGVGGDWFDVIRLSGARVALVVGDVVGHGLNAAAAMGRIRTAVSTLAGLELPPDRLLSALDDLVVRQGFEDSDDTSPTTGILGATCVYAVYDPIDERLTIARAGHPPPAIITPDGTAVFPEIPSGAPLGVGLRSFPSVELELPAGSVIAMYTDGLVETRDGDIDDGLERLRTALTRPPGTPLDDLCDAVVDLLPTRGQDDDVALLLARTCRLSADRVFSMEVPPDAAAVGRARAEAVRQLSAWGLDRVRAGAEQVVGELLANAVRHGAGPVRLRLVRHMKLACEVFDAGPGPPLPRRPEPTDEGGRGLVIVAELCTRWGVRRTGEGKIVWAELALTDEERLPPGPEW</sequence>
<dbReference type="InterPro" id="IPR052016">
    <property type="entry name" value="Bact_Sigma-Reg"/>
</dbReference>
<dbReference type="Pfam" id="PF07228">
    <property type="entry name" value="SpoIIE"/>
    <property type="match status" value="1"/>
</dbReference>
<evidence type="ECO:0000256" key="12">
    <source>
        <dbReference type="ARBA" id="ARBA00047761"/>
    </source>
</evidence>
<feature type="domain" description="PAS" evidence="16">
    <location>
        <begin position="112"/>
        <end position="182"/>
    </location>
</feature>